<evidence type="ECO:0000313" key="3">
    <source>
        <dbReference type="Proteomes" id="UP000040576"/>
    </source>
</evidence>
<dbReference type="EMBL" id="CCRF01000068">
    <property type="protein sequence ID" value="CEE02318.1"/>
    <property type="molecule type" value="Genomic_DNA"/>
</dbReference>
<organism evidence="2 3">
    <name type="scientific">Caldibacillus thermoamylovorans</name>
    <dbReference type="NCBI Taxonomy" id="35841"/>
    <lineage>
        <taxon>Bacteria</taxon>
        <taxon>Bacillati</taxon>
        <taxon>Bacillota</taxon>
        <taxon>Bacilli</taxon>
        <taxon>Bacillales</taxon>
        <taxon>Bacillaceae</taxon>
        <taxon>Caldibacillus</taxon>
    </lineage>
</organism>
<keyword evidence="1" id="KW-0812">Transmembrane</keyword>
<accession>A0A090J104</accession>
<protein>
    <submittedName>
        <fullName evidence="2">Uncharacterized protein</fullName>
    </submittedName>
</protein>
<feature type="transmembrane region" description="Helical" evidence="1">
    <location>
        <begin position="12"/>
        <end position="28"/>
    </location>
</feature>
<sequence length="194" mass="22994">MNETNRQKATRITIIFLSIMLVGIGFFLQQKETENTEYEMKAVVIHRSEKLEDSPIVAVYRRLNGKHLLILYEIDRMDKNRFKAIKEVEIDNEPIRLLADRNKIGVWTLVQKKWTFYNAKLIKEKRDTFYRDDHSNKTLPYRLESDGKVKFQLKNETFQFKIADYENITGIYSLSDGNLLFVLLKNDIKVLVLK</sequence>
<keyword evidence="3" id="KW-1185">Reference proteome</keyword>
<reference evidence="2 3" key="1">
    <citation type="submission" date="2014-07" db="EMBL/GenBank/DDBJ databases">
        <authorList>
            <person name="Wibberg Daniel"/>
        </authorList>
    </citation>
    <scope>NUCLEOTIDE SEQUENCE [LARGE SCALE GENOMIC DNA]</scope>
</reference>
<dbReference type="Proteomes" id="UP000040576">
    <property type="component" value="Unassembled WGS sequence"/>
</dbReference>
<keyword evidence="1" id="KW-0472">Membrane</keyword>
<name>A0A090J104_9BACI</name>
<keyword evidence="1" id="KW-1133">Transmembrane helix</keyword>
<evidence type="ECO:0000256" key="1">
    <source>
        <dbReference type="SAM" id="Phobius"/>
    </source>
</evidence>
<gene>
    <name evidence="2" type="ORF">BT1A1_2500</name>
</gene>
<proteinExistence type="predicted"/>
<dbReference type="RefSeq" id="WP_156103227.1">
    <property type="nucleotide sequence ID" value="NZ_CCRF01000068.1"/>
</dbReference>
<dbReference type="AlphaFoldDB" id="A0A090J104"/>
<evidence type="ECO:0000313" key="2">
    <source>
        <dbReference type="EMBL" id="CEE02318.1"/>
    </source>
</evidence>